<evidence type="ECO:0000313" key="3">
    <source>
        <dbReference type="Proteomes" id="UP001221142"/>
    </source>
</evidence>
<evidence type="ECO:0000256" key="1">
    <source>
        <dbReference type="SAM" id="MobiDB-lite"/>
    </source>
</evidence>
<organism evidence="2 3">
    <name type="scientific">Roridomyces roridus</name>
    <dbReference type="NCBI Taxonomy" id="1738132"/>
    <lineage>
        <taxon>Eukaryota</taxon>
        <taxon>Fungi</taxon>
        <taxon>Dikarya</taxon>
        <taxon>Basidiomycota</taxon>
        <taxon>Agaricomycotina</taxon>
        <taxon>Agaricomycetes</taxon>
        <taxon>Agaricomycetidae</taxon>
        <taxon>Agaricales</taxon>
        <taxon>Marasmiineae</taxon>
        <taxon>Mycenaceae</taxon>
        <taxon>Roridomyces</taxon>
    </lineage>
</organism>
<proteinExistence type="predicted"/>
<keyword evidence="3" id="KW-1185">Reference proteome</keyword>
<dbReference type="Proteomes" id="UP001221142">
    <property type="component" value="Unassembled WGS sequence"/>
</dbReference>
<feature type="region of interest" description="Disordered" evidence="1">
    <location>
        <begin position="24"/>
        <end position="143"/>
    </location>
</feature>
<comment type="caution">
    <text evidence="2">The sequence shown here is derived from an EMBL/GenBank/DDBJ whole genome shotgun (WGS) entry which is preliminary data.</text>
</comment>
<feature type="region of interest" description="Disordered" evidence="1">
    <location>
        <begin position="158"/>
        <end position="182"/>
    </location>
</feature>
<feature type="compositionally biased region" description="Low complexity" evidence="1">
    <location>
        <begin position="46"/>
        <end position="70"/>
    </location>
</feature>
<accession>A0AAD7FM15</accession>
<feature type="region of interest" description="Disordered" evidence="1">
    <location>
        <begin position="298"/>
        <end position="322"/>
    </location>
</feature>
<gene>
    <name evidence="2" type="ORF">FB45DRAFT_911970</name>
</gene>
<dbReference type="AlphaFoldDB" id="A0AAD7FM15"/>
<feature type="compositionally biased region" description="Low complexity" evidence="1">
    <location>
        <begin position="24"/>
        <end position="35"/>
    </location>
</feature>
<sequence>MIHTGISPSQHMLPSSSSLAFALTPTLPTPTSSASMHSPALPESNPPSASITPSASANPPMSTSTAAGGSAPPPAATAPKPKKKKKQKQKPDLSDFIQADLQRHRNRKPGAVQDATAEPLKTSRDPSVAASVSMDISPMDSPSMSTVAIKKESELEQKLDAVPHKPRESVDMDISPPQSPSAVVHSVEDDVVMDGDVGVQIPPADELTPALNLEVDRVLRTLAHPAHLLVGAPDEPPDVVIPDVADREEAIHPEPSAPVEIPVEPAPTPIVAPSLDSAALQSILQTMVTNANQLIASSSGVNSPAPPSEIHVEPEDATSSRKTGIEQATVIARHRGLASGTITVDFLINQNQLDSITKWNRRGKDPENLEESLCVTLLCLLSADVKARVEMTESRNFSTLLPELECSWPETGGLSMGALWDGELVDMPLAPPFALPSNGLVDVSPFLGLGKNTITINQTRDMTKYLILLCAHHPTRSQLDSISRGKRRWTGWLDKFSQPLQLPFRIPVQT</sequence>
<feature type="compositionally biased region" description="Low complexity" evidence="1">
    <location>
        <begin position="131"/>
        <end position="143"/>
    </location>
</feature>
<dbReference type="EMBL" id="JARKIF010000008">
    <property type="protein sequence ID" value="KAJ7632254.1"/>
    <property type="molecule type" value="Genomic_DNA"/>
</dbReference>
<name>A0AAD7FM15_9AGAR</name>
<evidence type="ECO:0000313" key="2">
    <source>
        <dbReference type="EMBL" id="KAJ7632254.1"/>
    </source>
</evidence>
<feature type="compositionally biased region" description="Basic and acidic residues" evidence="1">
    <location>
        <begin position="158"/>
        <end position="170"/>
    </location>
</feature>
<reference evidence="2" key="1">
    <citation type="submission" date="2023-03" db="EMBL/GenBank/DDBJ databases">
        <title>Massive genome expansion in bonnet fungi (Mycena s.s.) driven by repeated elements and novel gene families across ecological guilds.</title>
        <authorList>
            <consortium name="Lawrence Berkeley National Laboratory"/>
            <person name="Harder C.B."/>
            <person name="Miyauchi S."/>
            <person name="Viragh M."/>
            <person name="Kuo A."/>
            <person name="Thoen E."/>
            <person name="Andreopoulos B."/>
            <person name="Lu D."/>
            <person name="Skrede I."/>
            <person name="Drula E."/>
            <person name="Henrissat B."/>
            <person name="Morin E."/>
            <person name="Kohler A."/>
            <person name="Barry K."/>
            <person name="LaButti K."/>
            <person name="Morin E."/>
            <person name="Salamov A."/>
            <person name="Lipzen A."/>
            <person name="Mereny Z."/>
            <person name="Hegedus B."/>
            <person name="Baldrian P."/>
            <person name="Stursova M."/>
            <person name="Weitz H."/>
            <person name="Taylor A."/>
            <person name="Grigoriev I.V."/>
            <person name="Nagy L.G."/>
            <person name="Martin F."/>
            <person name="Kauserud H."/>
        </authorList>
    </citation>
    <scope>NUCLEOTIDE SEQUENCE</scope>
    <source>
        <strain evidence="2">9284</strain>
    </source>
</reference>
<protein>
    <submittedName>
        <fullName evidence="2">Uncharacterized protein</fullName>
    </submittedName>
</protein>